<sequence length="59" mass="7195">MDKETMIRQFLYTIEANKTVNFDQVFFEFLIYHNGEMDSENPYKYEIKNKNLLEYSMAV</sequence>
<dbReference type="Proteomes" id="UP001209885">
    <property type="component" value="Unassembled WGS sequence"/>
</dbReference>
<organism evidence="1 2">
    <name type="scientific">Mangrovivirga halotolerans</name>
    <dbReference type="NCBI Taxonomy" id="2993936"/>
    <lineage>
        <taxon>Bacteria</taxon>
        <taxon>Pseudomonadati</taxon>
        <taxon>Bacteroidota</taxon>
        <taxon>Cytophagia</taxon>
        <taxon>Cytophagales</taxon>
        <taxon>Mangrovivirgaceae</taxon>
        <taxon>Mangrovivirga</taxon>
    </lineage>
</organism>
<reference evidence="1 2" key="1">
    <citation type="submission" date="2022-11" db="EMBL/GenBank/DDBJ databases">
        <title>The characterization of three novel Bacteroidetes species and genomic analysis of their roles in tidal elemental geochemical cycles.</title>
        <authorList>
            <person name="Ma K."/>
        </authorList>
    </citation>
    <scope>NUCLEOTIDE SEQUENCE [LARGE SCALE GENOMIC DNA]</scope>
    <source>
        <strain evidence="1 2">M17</strain>
    </source>
</reference>
<name>A0ABT3RQ97_9BACT</name>
<dbReference type="EMBL" id="JAPFQN010000004">
    <property type="protein sequence ID" value="MCX2743757.1"/>
    <property type="molecule type" value="Genomic_DNA"/>
</dbReference>
<proteinExistence type="predicted"/>
<comment type="caution">
    <text evidence="1">The sequence shown here is derived from an EMBL/GenBank/DDBJ whole genome shotgun (WGS) entry which is preliminary data.</text>
</comment>
<evidence type="ECO:0000313" key="2">
    <source>
        <dbReference type="Proteomes" id="UP001209885"/>
    </source>
</evidence>
<protein>
    <submittedName>
        <fullName evidence="1">Uncharacterized protein</fullName>
    </submittedName>
</protein>
<accession>A0ABT3RQ97</accession>
<evidence type="ECO:0000313" key="1">
    <source>
        <dbReference type="EMBL" id="MCX2743757.1"/>
    </source>
</evidence>
<keyword evidence="2" id="KW-1185">Reference proteome</keyword>
<gene>
    <name evidence="1" type="ORF">OO013_07770</name>
</gene>
<dbReference type="RefSeq" id="WP_266056164.1">
    <property type="nucleotide sequence ID" value="NZ_JAPFQN010000004.1"/>
</dbReference>